<dbReference type="RefSeq" id="WP_185175859.1">
    <property type="nucleotide sequence ID" value="NZ_CP059404.1"/>
</dbReference>
<dbReference type="EMBL" id="CP059404">
    <property type="protein sequence ID" value="QNE89485.1"/>
    <property type="molecule type" value="Genomic_DNA"/>
</dbReference>
<dbReference type="KEGG" id="cik:H0194_10765"/>
<reference evidence="2 3" key="1">
    <citation type="submission" date="2020-07" db="EMBL/GenBank/DDBJ databases">
        <title>Complete genome and description of Corynebacterium incognita strain Marseille-Q3630 sp. nov.</title>
        <authorList>
            <person name="Boxberger M."/>
        </authorList>
    </citation>
    <scope>NUCLEOTIDE SEQUENCE [LARGE SCALE GENOMIC DNA]</scope>
    <source>
        <strain evidence="2 3">Marseille-Q3630</strain>
    </source>
</reference>
<dbReference type="Proteomes" id="UP000515743">
    <property type="component" value="Chromosome"/>
</dbReference>
<name>A0A7G7CPG9_9CORY</name>
<feature type="region of interest" description="Disordered" evidence="1">
    <location>
        <begin position="1"/>
        <end position="23"/>
    </location>
</feature>
<evidence type="ECO:0000313" key="2">
    <source>
        <dbReference type="EMBL" id="QNE89485.1"/>
    </source>
</evidence>
<evidence type="ECO:0000313" key="3">
    <source>
        <dbReference type="Proteomes" id="UP000515743"/>
    </source>
</evidence>
<dbReference type="InterPro" id="IPR025355">
    <property type="entry name" value="DUF4259"/>
</dbReference>
<keyword evidence="3" id="KW-1185">Reference proteome</keyword>
<dbReference type="Pfam" id="PF14078">
    <property type="entry name" value="DUF4259"/>
    <property type="match status" value="1"/>
</dbReference>
<accession>A0A7G7CPG9</accession>
<dbReference type="AlphaFoldDB" id="A0A7G7CPG9"/>
<protein>
    <submittedName>
        <fullName evidence="2">DUF4259 domain-containing protein</fullName>
    </submittedName>
</protein>
<organism evidence="2 3">
    <name type="scientific">Corynebacterium incognita</name>
    <dbReference type="NCBI Taxonomy" id="2754725"/>
    <lineage>
        <taxon>Bacteria</taxon>
        <taxon>Bacillati</taxon>
        <taxon>Actinomycetota</taxon>
        <taxon>Actinomycetes</taxon>
        <taxon>Mycobacteriales</taxon>
        <taxon>Corynebacteriaceae</taxon>
        <taxon>Corynebacterium</taxon>
    </lineage>
</organism>
<evidence type="ECO:0000256" key="1">
    <source>
        <dbReference type="SAM" id="MobiDB-lite"/>
    </source>
</evidence>
<proteinExistence type="predicted"/>
<sequence length="157" mass="16729">MSDDQHNAQDSSAPDTTERGASELLTEVGPFENSEAVGMLQDIASGEITVDDLAGELLTATGDAYLDADSGAMVVALAHLAKCVSDGRSTDELKLPVEVNPRRFESLAAPSTVEQLRQALEAVLADSTVSGLYAEWEEKGKDYLHAWKAASHVQLRA</sequence>
<gene>
    <name evidence="2" type="ORF">H0194_10765</name>
</gene>